<dbReference type="PANTHER" id="PTHR31138:SF4">
    <property type="entry name" value="DUF5923 DOMAIN-CONTAINING PROTEIN"/>
    <property type="match status" value="1"/>
</dbReference>
<evidence type="ECO:0000313" key="4">
    <source>
        <dbReference type="Proteomes" id="UP001412239"/>
    </source>
</evidence>
<proteinExistence type="predicted"/>
<evidence type="ECO:0000259" key="2">
    <source>
        <dbReference type="Pfam" id="PF19343"/>
    </source>
</evidence>
<evidence type="ECO:0000256" key="1">
    <source>
        <dbReference type="SAM" id="MobiDB-lite"/>
    </source>
</evidence>
<accession>A0A292PTN2</accession>
<feature type="region of interest" description="Disordered" evidence="1">
    <location>
        <begin position="1"/>
        <end position="28"/>
    </location>
</feature>
<feature type="domain" description="HAM1-like N-terminal" evidence="2">
    <location>
        <begin position="244"/>
        <end position="596"/>
    </location>
</feature>
<feature type="region of interest" description="Disordered" evidence="1">
    <location>
        <begin position="197"/>
        <end position="226"/>
    </location>
</feature>
<sequence length="775" mass="86403">MSATTAKDLDRSQREPLVANPSDPSRAQKEAAIRSKLRTYEALLAVREGYMPSTEQITAWARYALRASGVLDSRNRRLSAQGRGFVRDLRAWVEAVVEVGLGKNSDDKIQEFIWHTSNARIDVCGPNMRGAGGAVAGATPSGKDMKKIYSKMRLLGSLLYSSPEFRKLLNDTTIVCRDIFADAASFAANVASSAAEKARPGGDISQIEKPAEPALGDPNASPDIPSASRIRSMAKDKGISYVETLREQTSRSRYDMEAYLREKFPKQRRDAVINRLKCTISEIQKNSDFNDTVDFLIEMAHKYIGRMTDSLKETSTQKPAIQTDEHFDRAVQDMKAILMVFADGKPLDDIHSAAEKVVQDIQSDEDLQGFYNHISNFLNRALKEKDFITSDAADAEAHGLYDRSTTLLQEKTDAYQPDMHALFQEITAFLNAISQDRENRRVVEASKKVFNDLVILDSQANFKGFKRRVVHDILDVLLPKLVGEVHYVPIPRVEYQDRDYDLILENLILESDHFIPYKTLFEAVTRAEFVNEYVFSSHYSGTSKLRAQGINMFAKDMAFIVRKKTGLVTFEDRGFLDVYLDGRGADAEIILESHSDDEDEEDDGDGVYGSGRYFQVKSVKVNIHNFRYKYNAYHTWAAALLSPVVRPMVRKLVASILEQKIKHTFEMADREIRGVVERMRVASIATSGGGGSLEGWIGAILSRPPGHRGGVGSGAGVRSARAGRGGYRVSIGEDDIFPGEFPPGGIMGKIKDSTERVVALGEEGGWRNDVFDLKT</sequence>
<organism evidence="3 4">
    <name type="scientific">Tuber aestivum</name>
    <name type="common">summer truffle</name>
    <dbReference type="NCBI Taxonomy" id="59557"/>
    <lineage>
        <taxon>Eukaryota</taxon>
        <taxon>Fungi</taxon>
        <taxon>Dikarya</taxon>
        <taxon>Ascomycota</taxon>
        <taxon>Pezizomycotina</taxon>
        <taxon>Pezizomycetes</taxon>
        <taxon>Pezizales</taxon>
        <taxon>Tuberaceae</taxon>
        <taxon>Tuber</taxon>
    </lineage>
</organism>
<protein>
    <recommendedName>
        <fullName evidence="2">HAM1-like N-terminal domain-containing protein</fullName>
    </recommendedName>
</protein>
<evidence type="ECO:0000313" key="3">
    <source>
        <dbReference type="EMBL" id="CUS10008.1"/>
    </source>
</evidence>
<dbReference type="PANTHER" id="PTHR31138">
    <property type="entry name" value="CHROMOSOME 19, WHOLE GENOME SHOTGUN SEQUENCE"/>
    <property type="match status" value="1"/>
</dbReference>
<dbReference type="EMBL" id="LN891061">
    <property type="protein sequence ID" value="CUS10008.1"/>
    <property type="molecule type" value="Genomic_DNA"/>
</dbReference>
<dbReference type="AlphaFoldDB" id="A0A292PTN2"/>
<gene>
    <name evidence="3" type="ORF">GSTUAT00005938001</name>
</gene>
<feature type="domain" description="HAM1-like N-terminal" evidence="2">
    <location>
        <begin position="18"/>
        <end position="236"/>
    </location>
</feature>
<keyword evidence="4" id="KW-1185">Reference proteome</keyword>
<reference evidence="3" key="1">
    <citation type="submission" date="2015-10" db="EMBL/GenBank/DDBJ databases">
        <authorList>
            <person name="Regsiter A."/>
            <person name="william w."/>
        </authorList>
    </citation>
    <scope>NUCLEOTIDE SEQUENCE</scope>
    <source>
        <strain evidence="3">Montdore</strain>
    </source>
</reference>
<name>A0A292PTN2_9PEZI</name>
<dbReference type="InterPro" id="IPR045967">
    <property type="entry name" value="HAM1-like_N"/>
</dbReference>
<dbReference type="Proteomes" id="UP001412239">
    <property type="component" value="Unassembled WGS sequence"/>
</dbReference>
<dbReference type="Pfam" id="PF19343">
    <property type="entry name" value="HAM1_N"/>
    <property type="match status" value="2"/>
</dbReference>